<name>A0A251UL74_HELAN</name>
<sequence>MFGSIRFDSVKPSQLSRFKSAGSGQTAWSDGSVRLTRSNRVNSVKPGQHSELTRSTQPTIFSAFRHEDSCMLASLVLETTSRSRCISKIIARLE</sequence>
<dbReference type="Proteomes" id="UP000215914">
    <property type="component" value="Chromosome 5"/>
</dbReference>
<accession>A0A251UL74</accession>
<keyword evidence="2" id="KW-1185">Reference proteome</keyword>
<protein>
    <submittedName>
        <fullName evidence="1">Uncharacterized protein</fullName>
    </submittedName>
</protein>
<organism evidence="1 2">
    <name type="scientific">Helianthus annuus</name>
    <name type="common">Common sunflower</name>
    <dbReference type="NCBI Taxonomy" id="4232"/>
    <lineage>
        <taxon>Eukaryota</taxon>
        <taxon>Viridiplantae</taxon>
        <taxon>Streptophyta</taxon>
        <taxon>Embryophyta</taxon>
        <taxon>Tracheophyta</taxon>
        <taxon>Spermatophyta</taxon>
        <taxon>Magnoliopsida</taxon>
        <taxon>eudicotyledons</taxon>
        <taxon>Gunneridae</taxon>
        <taxon>Pentapetalae</taxon>
        <taxon>asterids</taxon>
        <taxon>campanulids</taxon>
        <taxon>Asterales</taxon>
        <taxon>Asteraceae</taxon>
        <taxon>Asteroideae</taxon>
        <taxon>Heliantheae alliance</taxon>
        <taxon>Heliantheae</taxon>
        <taxon>Helianthus</taxon>
    </lineage>
</organism>
<reference evidence="2" key="1">
    <citation type="journal article" date="2017" name="Nature">
        <title>The sunflower genome provides insights into oil metabolism, flowering and Asterid evolution.</title>
        <authorList>
            <person name="Badouin H."/>
            <person name="Gouzy J."/>
            <person name="Grassa C.J."/>
            <person name="Murat F."/>
            <person name="Staton S.E."/>
            <person name="Cottret L."/>
            <person name="Lelandais-Briere C."/>
            <person name="Owens G.L."/>
            <person name="Carrere S."/>
            <person name="Mayjonade B."/>
            <person name="Legrand L."/>
            <person name="Gill N."/>
            <person name="Kane N.C."/>
            <person name="Bowers J.E."/>
            <person name="Hubner S."/>
            <person name="Bellec A."/>
            <person name="Berard A."/>
            <person name="Berges H."/>
            <person name="Blanchet N."/>
            <person name="Boniface M.C."/>
            <person name="Brunel D."/>
            <person name="Catrice O."/>
            <person name="Chaidir N."/>
            <person name="Claudel C."/>
            <person name="Donnadieu C."/>
            <person name="Faraut T."/>
            <person name="Fievet G."/>
            <person name="Helmstetter N."/>
            <person name="King M."/>
            <person name="Knapp S.J."/>
            <person name="Lai Z."/>
            <person name="Le Paslier M.C."/>
            <person name="Lippi Y."/>
            <person name="Lorenzon L."/>
            <person name="Mandel J.R."/>
            <person name="Marage G."/>
            <person name="Marchand G."/>
            <person name="Marquand E."/>
            <person name="Bret-Mestries E."/>
            <person name="Morien E."/>
            <person name="Nambeesan S."/>
            <person name="Nguyen T."/>
            <person name="Pegot-Espagnet P."/>
            <person name="Pouilly N."/>
            <person name="Raftis F."/>
            <person name="Sallet E."/>
            <person name="Schiex T."/>
            <person name="Thomas J."/>
            <person name="Vandecasteele C."/>
            <person name="Vares D."/>
            <person name="Vear F."/>
            <person name="Vautrin S."/>
            <person name="Crespi M."/>
            <person name="Mangin B."/>
            <person name="Burke J.M."/>
            <person name="Salse J."/>
            <person name="Munos S."/>
            <person name="Vincourt P."/>
            <person name="Rieseberg L.H."/>
            <person name="Langlade N.B."/>
        </authorList>
    </citation>
    <scope>NUCLEOTIDE SEQUENCE [LARGE SCALE GENOMIC DNA]</scope>
    <source>
        <strain evidence="2">cv. SF193</strain>
    </source>
</reference>
<gene>
    <name evidence="1" type="ORF">HannXRQ_Chr05g0130341</name>
</gene>
<dbReference type="InParanoid" id="A0A251UL74"/>
<proteinExistence type="predicted"/>
<dbReference type="AlphaFoldDB" id="A0A251UL74"/>
<evidence type="ECO:0000313" key="2">
    <source>
        <dbReference type="Proteomes" id="UP000215914"/>
    </source>
</evidence>
<evidence type="ECO:0000313" key="1">
    <source>
        <dbReference type="EMBL" id="OTG23864.1"/>
    </source>
</evidence>
<dbReference type="EMBL" id="CM007894">
    <property type="protein sequence ID" value="OTG23864.1"/>
    <property type="molecule type" value="Genomic_DNA"/>
</dbReference>